<dbReference type="AlphaFoldDB" id="A0A2S5R7Y7"/>
<dbReference type="Proteomes" id="UP000239425">
    <property type="component" value="Unassembled WGS sequence"/>
</dbReference>
<dbReference type="RefSeq" id="WP_104207250.1">
    <property type="nucleotide sequence ID" value="NZ_PHHC01000126.1"/>
</dbReference>
<keyword evidence="3" id="KW-0375">Hydrogen ion transport</keyword>
<comment type="caution">
    <text evidence="7">The sequence shown here is derived from an EMBL/GenBank/DDBJ whole genome shotgun (WGS) entry which is preliminary data.</text>
</comment>
<proteinExistence type="predicted"/>
<evidence type="ECO:0000256" key="4">
    <source>
        <dbReference type="ARBA" id="ARBA00023065"/>
    </source>
</evidence>
<sequence length="191" mass="22381">MKYLAKPRFFSTVCRLYGEVLLGIPIPLLNILIKELTLVDIWFRKRPILWRLLSASPSLANMGHSILSRCKDNTGPWNSVTEKLLRLLYKEHRIFFLQDLLTYLQDRQQGLENVYITTAISLPDHILSAFVELFRNRYNVQVRIHQVQNPNLILGGVVIWRNTLIDFSLELHLRSIEQKMLHEISLEPFTS</sequence>
<keyword evidence="6" id="KW-0066">ATP synthesis</keyword>
<name>A0A2S5R7Y7_9PROT</name>
<keyword evidence="5" id="KW-0472">Membrane</keyword>
<dbReference type="Pfam" id="PF00213">
    <property type="entry name" value="OSCP"/>
    <property type="match status" value="1"/>
</dbReference>
<comment type="subcellular location">
    <subcellularLocation>
        <location evidence="1">Membrane</location>
    </subcellularLocation>
</comment>
<protein>
    <submittedName>
        <fullName evidence="7">F0F1 ATP synthase subunit delta</fullName>
    </submittedName>
</protein>
<evidence type="ECO:0000256" key="1">
    <source>
        <dbReference type="ARBA" id="ARBA00004370"/>
    </source>
</evidence>
<dbReference type="EMBL" id="PHHC01000126">
    <property type="protein sequence ID" value="PPE03235.1"/>
    <property type="molecule type" value="Genomic_DNA"/>
</dbReference>
<keyword evidence="8" id="KW-1185">Reference proteome</keyword>
<evidence type="ECO:0000256" key="2">
    <source>
        <dbReference type="ARBA" id="ARBA00022448"/>
    </source>
</evidence>
<organism evidence="7 8">
    <name type="scientific">Holospora curviuscula</name>
    <dbReference type="NCBI Taxonomy" id="1082868"/>
    <lineage>
        <taxon>Bacteria</taxon>
        <taxon>Pseudomonadati</taxon>
        <taxon>Pseudomonadota</taxon>
        <taxon>Alphaproteobacteria</taxon>
        <taxon>Holosporales</taxon>
        <taxon>Holosporaceae</taxon>
        <taxon>Holospora</taxon>
    </lineage>
</organism>
<keyword evidence="4" id="KW-0406">Ion transport</keyword>
<dbReference type="OrthoDB" id="9933872at2"/>
<dbReference type="InterPro" id="IPR000711">
    <property type="entry name" value="ATPase_OSCP/dsu"/>
</dbReference>
<dbReference type="GO" id="GO:0016020">
    <property type="term" value="C:membrane"/>
    <property type="evidence" value="ECO:0007669"/>
    <property type="project" value="UniProtKB-SubCell"/>
</dbReference>
<accession>A0A2S5R7Y7</accession>
<gene>
    <name evidence="7" type="ORF">HCUR_01327</name>
</gene>
<evidence type="ECO:0000256" key="5">
    <source>
        <dbReference type="ARBA" id="ARBA00023136"/>
    </source>
</evidence>
<evidence type="ECO:0000313" key="7">
    <source>
        <dbReference type="EMBL" id="PPE03235.1"/>
    </source>
</evidence>
<reference evidence="7 8" key="1">
    <citation type="submission" date="2017-11" db="EMBL/GenBank/DDBJ databases">
        <title>Comparative genomic analysis of Holospora spp., intranuclear symbionts of paramecia.</title>
        <authorList>
            <person name="Garushyants S.K."/>
            <person name="Beliavskaya A."/>
            <person name="Malko D.B."/>
            <person name="Logacheva M.D."/>
            <person name="Rautian M.S."/>
            <person name="Gelfand M.S."/>
        </authorList>
    </citation>
    <scope>NUCLEOTIDE SEQUENCE [LARGE SCALE GENOMIC DNA]</scope>
    <source>
        <strain evidence="8">02AZ16</strain>
    </source>
</reference>
<evidence type="ECO:0000256" key="3">
    <source>
        <dbReference type="ARBA" id="ARBA00022781"/>
    </source>
</evidence>
<evidence type="ECO:0000313" key="8">
    <source>
        <dbReference type="Proteomes" id="UP000239425"/>
    </source>
</evidence>
<dbReference type="GO" id="GO:0046933">
    <property type="term" value="F:proton-transporting ATP synthase activity, rotational mechanism"/>
    <property type="evidence" value="ECO:0007669"/>
    <property type="project" value="InterPro"/>
</dbReference>
<keyword evidence="2" id="KW-0813">Transport</keyword>
<evidence type="ECO:0000256" key="6">
    <source>
        <dbReference type="ARBA" id="ARBA00023310"/>
    </source>
</evidence>